<dbReference type="RefSeq" id="XP_001301378.1">
    <property type="nucleotide sequence ID" value="XM_001301377.1"/>
</dbReference>
<dbReference type="AlphaFoldDB" id="A2G315"/>
<keyword evidence="4" id="KW-1185">Reference proteome</keyword>
<dbReference type="Proteomes" id="UP000001542">
    <property type="component" value="Unassembled WGS sequence"/>
</dbReference>
<evidence type="ECO:0000313" key="4">
    <source>
        <dbReference type="Proteomes" id="UP000001542"/>
    </source>
</evidence>
<reference evidence="3" key="1">
    <citation type="submission" date="2006-10" db="EMBL/GenBank/DDBJ databases">
        <authorList>
            <person name="Amadeo P."/>
            <person name="Zhao Q."/>
            <person name="Wortman J."/>
            <person name="Fraser-Liggett C."/>
            <person name="Carlton J."/>
        </authorList>
    </citation>
    <scope>NUCLEOTIDE SEQUENCE</scope>
    <source>
        <strain evidence="3">G3</strain>
    </source>
</reference>
<protein>
    <recommendedName>
        <fullName evidence="2">UBA domain-containing protein</fullName>
    </recommendedName>
</protein>
<sequence>MYFKLGPPIDKTVILTIDANATISQVKHSLSKITLIPAECTQIKFNDAVLKQNKKVKSIKSSEEQPLICDFYFIKGDNPKDLNEPPPDFVRKVEFIANMGFNVRDVYAALVQENYDMEQALSTLQTKSVIKTPNIPDTEEVPKLTLEENIEPQETNKQIDLNYIASRVSDLITTTSSNEPVLTITDELPNIEDITDFKQLIRHLNAHLPDYTLDSKALVKEFREKNGDFDELAASFPGFTKGYLNWVLNTIGRKMAGRLSNPTKWTVDEERFLLEMYHLGVVGKKVDLALNKKPNESTHKWKSIRKFLNNTHLLECFTSGAPNCSIFDAVYDEHGLPRYLINLCNIIKFNGVITQDTAWKLRDKIQGPEKIDGAHFFTKPAQNPSVITTNPPPPPPPAAAEAEPKKEIKEAKVTTIEIPIQKNQI</sequence>
<dbReference type="EMBL" id="DS114308">
    <property type="protein sequence ID" value="EAX88448.1"/>
    <property type="molecule type" value="Genomic_DNA"/>
</dbReference>
<evidence type="ECO:0000256" key="1">
    <source>
        <dbReference type="SAM" id="MobiDB-lite"/>
    </source>
</evidence>
<feature type="domain" description="UBA" evidence="2">
    <location>
        <begin position="81"/>
        <end position="127"/>
    </location>
</feature>
<name>A2G315_TRIV3</name>
<dbReference type="VEuPathDB" id="TrichDB:TVAGG3_0669200"/>
<accession>A2G315</accession>
<organism evidence="3 4">
    <name type="scientific">Trichomonas vaginalis (strain ATCC PRA-98 / G3)</name>
    <dbReference type="NCBI Taxonomy" id="412133"/>
    <lineage>
        <taxon>Eukaryota</taxon>
        <taxon>Metamonada</taxon>
        <taxon>Parabasalia</taxon>
        <taxon>Trichomonadida</taxon>
        <taxon>Trichomonadidae</taxon>
        <taxon>Trichomonas</taxon>
    </lineage>
</organism>
<dbReference type="InterPro" id="IPR009060">
    <property type="entry name" value="UBA-like_sf"/>
</dbReference>
<dbReference type="PROSITE" id="PS50030">
    <property type="entry name" value="UBA"/>
    <property type="match status" value="1"/>
</dbReference>
<dbReference type="SUPFAM" id="SSF46934">
    <property type="entry name" value="UBA-like"/>
    <property type="match status" value="1"/>
</dbReference>
<dbReference type="SMR" id="A2G315"/>
<reference evidence="3" key="2">
    <citation type="journal article" date="2007" name="Science">
        <title>Draft genome sequence of the sexually transmitted pathogen Trichomonas vaginalis.</title>
        <authorList>
            <person name="Carlton J.M."/>
            <person name="Hirt R.P."/>
            <person name="Silva J.C."/>
            <person name="Delcher A.L."/>
            <person name="Schatz M."/>
            <person name="Zhao Q."/>
            <person name="Wortman J.R."/>
            <person name="Bidwell S.L."/>
            <person name="Alsmark U.C.M."/>
            <person name="Besteiro S."/>
            <person name="Sicheritz-Ponten T."/>
            <person name="Noel C.J."/>
            <person name="Dacks J.B."/>
            <person name="Foster P.G."/>
            <person name="Simillion C."/>
            <person name="Van de Peer Y."/>
            <person name="Miranda-Saavedra D."/>
            <person name="Barton G.J."/>
            <person name="Westrop G.D."/>
            <person name="Mueller S."/>
            <person name="Dessi D."/>
            <person name="Fiori P.L."/>
            <person name="Ren Q."/>
            <person name="Paulsen I."/>
            <person name="Zhang H."/>
            <person name="Bastida-Corcuera F.D."/>
            <person name="Simoes-Barbosa A."/>
            <person name="Brown M.T."/>
            <person name="Hayes R.D."/>
            <person name="Mukherjee M."/>
            <person name="Okumura C.Y."/>
            <person name="Schneider R."/>
            <person name="Smith A.J."/>
            <person name="Vanacova S."/>
            <person name="Villalvazo M."/>
            <person name="Haas B.J."/>
            <person name="Pertea M."/>
            <person name="Feldblyum T.V."/>
            <person name="Utterback T.R."/>
            <person name="Shu C.L."/>
            <person name="Osoegawa K."/>
            <person name="de Jong P.J."/>
            <person name="Hrdy I."/>
            <person name="Horvathova L."/>
            <person name="Zubacova Z."/>
            <person name="Dolezal P."/>
            <person name="Malik S.B."/>
            <person name="Logsdon J.M. Jr."/>
            <person name="Henze K."/>
            <person name="Gupta A."/>
            <person name="Wang C.C."/>
            <person name="Dunne R.L."/>
            <person name="Upcroft J.A."/>
            <person name="Upcroft P."/>
            <person name="White O."/>
            <person name="Salzberg S.L."/>
            <person name="Tang P."/>
            <person name="Chiu C.-H."/>
            <person name="Lee Y.-S."/>
            <person name="Embley T.M."/>
            <person name="Coombs G.H."/>
            <person name="Mottram J.C."/>
            <person name="Tachezy J."/>
            <person name="Fraser-Liggett C.M."/>
            <person name="Johnson P.J."/>
        </authorList>
    </citation>
    <scope>NUCLEOTIDE SEQUENCE [LARGE SCALE GENOMIC DNA]</scope>
    <source>
        <strain evidence="3">G3</strain>
    </source>
</reference>
<proteinExistence type="predicted"/>
<dbReference type="CDD" id="cd17039">
    <property type="entry name" value="Ubl_ubiquitin_like"/>
    <property type="match status" value="1"/>
</dbReference>
<dbReference type="InterPro" id="IPR015940">
    <property type="entry name" value="UBA"/>
</dbReference>
<gene>
    <name evidence="3" type="ORF">TVAG_331640</name>
</gene>
<evidence type="ECO:0000313" key="3">
    <source>
        <dbReference type="EMBL" id="EAX88448.1"/>
    </source>
</evidence>
<dbReference type="KEGG" id="tva:4746108"/>
<feature type="region of interest" description="Disordered" evidence="1">
    <location>
        <begin position="381"/>
        <end position="405"/>
    </location>
</feature>
<evidence type="ECO:0000259" key="2">
    <source>
        <dbReference type="PROSITE" id="PS50030"/>
    </source>
</evidence>
<dbReference type="InParanoid" id="A2G315"/>
<dbReference type="VEuPathDB" id="TrichDB:TVAG_331640"/>